<dbReference type="OrthoDB" id="9776710at2"/>
<feature type="transmembrane region" description="Helical" evidence="7">
    <location>
        <begin position="256"/>
        <end position="278"/>
    </location>
</feature>
<evidence type="ECO:0000256" key="5">
    <source>
        <dbReference type="ARBA" id="ARBA00022989"/>
    </source>
</evidence>
<accession>A0A0S2KGY5</accession>
<feature type="transmembrane region" description="Helical" evidence="7">
    <location>
        <begin position="298"/>
        <end position="320"/>
    </location>
</feature>
<dbReference type="InterPro" id="IPR003317">
    <property type="entry name" value="Cyt-d_oxidase_su2"/>
</dbReference>
<keyword evidence="6 7" id="KW-0472">Membrane</keyword>
<keyword evidence="4 7" id="KW-0812">Transmembrane</keyword>
<name>A0A0S2KGY5_9GAMM</name>
<evidence type="ECO:0000313" key="9">
    <source>
        <dbReference type="Proteomes" id="UP000065641"/>
    </source>
</evidence>
<dbReference type="PANTHER" id="PTHR43141:SF2">
    <property type="entry name" value="BLR3729 PROTEIN"/>
    <property type="match status" value="1"/>
</dbReference>
<gene>
    <name evidence="8" type="ORF">PS2015_2933</name>
</gene>
<evidence type="ECO:0000256" key="1">
    <source>
        <dbReference type="ARBA" id="ARBA00004651"/>
    </source>
</evidence>
<feature type="transmembrane region" description="Helical" evidence="7">
    <location>
        <begin position="194"/>
        <end position="213"/>
    </location>
</feature>
<dbReference type="GO" id="GO:0005886">
    <property type="term" value="C:plasma membrane"/>
    <property type="evidence" value="ECO:0007669"/>
    <property type="project" value="UniProtKB-SubCell"/>
</dbReference>
<feature type="transmembrane region" description="Helical" evidence="7">
    <location>
        <begin position="84"/>
        <end position="104"/>
    </location>
</feature>
<evidence type="ECO:0000256" key="3">
    <source>
        <dbReference type="ARBA" id="ARBA00022475"/>
    </source>
</evidence>
<dbReference type="GO" id="GO:0019646">
    <property type="term" value="P:aerobic electron transport chain"/>
    <property type="evidence" value="ECO:0007669"/>
    <property type="project" value="TreeGrafter"/>
</dbReference>
<dbReference type="Proteomes" id="UP000065641">
    <property type="component" value="Chromosome"/>
</dbReference>
<evidence type="ECO:0000256" key="7">
    <source>
        <dbReference type="SAM" id="Phobius"/>
    </source>
</evidence>
<feature type="transmembrane region" description="Helical" evidence="7">
    <location>
        <begin position="6"/>
        <end position="25"/>
    </location>
</feature>
<evidence type="ECO:0000313" key="8">
    <source>
        <dbReference type="EMBL" id="ALO47560.1"/>
    </source>
</evidence>
<comment type="subcellular location">
    <subcellularLocation>
        <location evidence="1">Cell membrane</location>
        <topology evidence="1">Multi-pass membrane protein</topology>
    </subcellularLocation>
</comment>
<dbReference type="Pfam" id="PF02322">
    <property type="entry name" value="Cyt_bd_oxida_II"/>
    <property type="match status" value="1"/>
</dbReference>
<dbReference type="GO" id="GO:0009055">
    <property type="term" value="F:electron transfer activity"/>
    <property type="evidence" value="ECO:0007669"/>
    <property type="project" value="TreeGrafter"/>
</dbReference>
<feature type="transmembrane region" description="Helical" evidence="7">
    <location>
        <begin position="116"/>
        <end position="135"/>
    </location>
</feature>
<reference evidence="8 9" key="1">
    <citation type="submission" date="2015-11" db="EMBL/GenBank/DDBJ databases">
        <authorList>
            <person name="Zhang Y."/>
            <person name="Guo Z."/>
        </authorList>
    </citation>
    <scope>NUCLEOTIDE SEQUENCE [LARGE SCALE GENOMIC DNA]</scope>
    <source>
        <strain evidence="8 9">KCTC 32221</strain>
    </source>
</reference>
<proteinExistence type="inferred from homology"/>
<keyword evidence="3" id="KW-1003">Cell membrane</keyword>
<evidence type="ECO:0000256" key="4">
    <source>
        <dbReference type="ARBA" id="ARBA00022692"/>
    </source>
</evidence>
<keyword evidence="9" id="KW-1185">Reference proteome</keyword>
<dbReference type="RefSeq" id="WP_058022940.1">
    <property type="nucleotide sequence ID" value="NZ_CP013189.1"/>
</dbReference>
<evidence type="ECO:0000256" key="2">
    <source>
        <dbReference type="ARBA" id="ARBA00007543"/>
    </source>
</evidence>
<sequence>MDLDFWLPLFFASAMGLALLIYVILDGYDLGIGLLLPLANEHDKDLMIASIGPFWDANETWIVLGIGILLIAFPQAHGQILTTMYIPVTLMLMGLILRGIAFDFRAKAVSHRKRMWNAIFSTGSLITASAQGWMLGTYITGLGHGGLNYLFSVLIAVTLPALYILLGAAWLLIKTEGALFDRALVWAQRAILPMGFALLLVSIATPLVSQAIAAKWFTFPDGLKLLPIPLLSTALYTSLLWLLFDQRALRQPGKEWLLFGGLIALCLLAGLGLAYSILPDIIIGKMTIWESASSTDSLLFTFWGTAIVLPAIIAYTFFVYRIFSGKTTTLTYE</sequence>
<comment type="similarity">
    <text evidence="2">Belongs to the cytochrome ubiquinol oxidase subunit 2 family.</text>
</comment>
<dbReference type="STRING" id="1249552.PS2015_2933"/>
<protein>
    <submittedName>
        <fullName evidence="8">Cytochrome bd-I oxidase, subunit II</fullName>
    </submittedName>
</protein>
<dbReference type="AlphaFoldDB" id="A0A0S2KGY5"/>
<organism evidence="8 9">
    <name type="scientific">Pseudohongiella spirulinae</name>
    <dbReference type="NCBI Taxonomy" id="1249552"/>
    <lineage>
        <taxon>Bacteria</taxon>
        <taxon>Pseudomonadati</taxon>
        <taxon>Pseudomonadota</taxon>
        <taxon>Gammaproteobacteria</taxon>
        <taxon>Pseudomonadales</taxon>
        <taxon>Pseudohongiellaceae</taxon>
        <taxon>Pseudohongiella</taxon>
    </lineage>
</organism>
<dbReference type="PANTHER" id="PTHR43141">
    <property type="entry name" value="CYTOCHROME BD2 SUBUNIT II"/>
    <property type="match status" value="1"/>
</dbReference>
<feature type="transmembrane region" description="Helical" evidence="7">
    <location>
        <begin position="147"/>
        <end position="173"/>
    </location>
</feature>
<dbReference type="EMBL" id="CP013189">
    <property type="protein sequence ID" value="ALO47560.1"/>
    <property type="molecule type" value="Genomic_DNA"/>
</dbReference>
<keyword evidence="5 7" id="KW-1133">Transmembrane helix</keyword>
<dbReference type="PATRIC" id="fig|1249552.3.peg.2963"/>
<feature type="transmembrane region" description="Helical" evidence="7">
    <location>
        <begin position="225"/>
        <end position="244"/>
    </location>
</feature>
<dbReference type="GO" id="GO:0016682">
    <property type="term" value="F:oxidoreductase activity, acting on diphenols and related substances as donors, oxygen as acceptor"/>
    <property type="evidence" value="ECO:0007669"/>
    <property type="project" value="TreeGrafter"/>
</dbReference>
<dbReference type="KEGG" id="pspi:PS2015_2933"/>
<dbReference type="GO" id="GO:0070069">
    <property type="term" value="C:cytochrome complex"/>
    <property type="evidence" value="ECO:0007669"/>
    <property type="project" value="TreeGrafter"/>
</dbReference>
<evidence type="ECO:0000256" key="6">
    <source>
        <dbReference type="ARBA" id="ARBA00023136"/>
    </source>
</evidence>